<evidence type="ECO:0000313" key="2">
    <source>
        <dbReference type="Proteomes" id="UP000185596"/>
    </source>
</evidence>
<dbReference type="EMBL" id="MSIE01000023">
    <property type="protein sequence ID" value="OLF16980.1"/>
    <property type="molecule type" value="Genomic_DNA"/>
</dbReference>
<dbReference type="STRING" id="1912961.BU204_14000"/>
<proteinExistence type="predicted"/>
<dbReference type="SUPFAM" id="SSF56601">
    <property type="entry name" value="beta-lactamase/transpeptidase-like"/>
    <property type="match status" value="1"/>
</dbReference>
<accession>A0A1Q8CRJ0</accession>
<reference evidence="1 2" key="1">
    <citation type="submission" date="2016-12" db="EMBL/GenBank/DDBJ databases">
        <title>The draft genome sequence of Actinophytocola sp. 11-183.</title>
        <authorList>
            <person name="Wang W."/>
            <person name="Yuan L."/>
        </authorList>
    </citation>
    <scope>NUCLEOTIDE SEQUENCE [LARGE SCALE GENOMIC DNA]</scope>
    <source>
        <strain evidence="1 2">11-183</strain>
    </source>
</reference>
<dbReference type="Gene3D" id="3.40.710.10">
    <property type="entry name" value="DD-peptidase/beta-lactamase superfamily"/>
    <property type="match status" value="1"/>
</dbReference>
<evidence type="ECO:0000313" key="1">
    <source>
        <dbReference type="EMBL" id="OLF16980.1"/>
    </source>
</evidence>
<dbReference type="OrthoDB" id="4561768at2"/>
<comment type="caution">
    <text evidence="1">The sequence shown here is derived from an EMBL/GenBank/DDBJ whole genome shotgun (WGS) entry which is preliminary data.</text>
</comment>
<protein>
    <submittedName>
        <fullName evidence="1">Tat pathway signal sequence</fullName>
    </submittedName>
</protein>
<organism evidence="1 2">
    <name type="scientific">Actinophytocola xanthii</name>
    <dbReference type="NCBI Taxonomy" id="1912961"/>
    <lineage>
        <taxon>Bacteria</taxon>
        <taxon>Bacillati</taxon>
        <taxon>Actinomycetota</taxon>
        <taxon>Actinomycetes</taxon>
        <taxon>Pseudonocardiales</taxon>
        <taxon>Pseudonocardiaceae</taxon>
    </lineage>
</organism>
<dbReference type="InterPro" id="IPR012338">
    <property type="entry name" value="Beta-lactam/transpept-like"/>
</dbReference>
<sequence length="265" mass="29413">MPGLARQGTPGPEPACADSGFDCELQGRFEAVRDYLEDRPGTSGVVVRDLRTGAEWHNEHARDLTWTASTIKLAMVVDLFTRNRSGEITLSTEDRTLIHAMLHSSDDRAADTLWYRYAGRDHQEFNDNFPDYGLTSLVPQKGFSDYFPYWGFQKCTAEDLDRLMTFVLTELPGDERDLIVAEMRSVGAEQQWGVWGAGPDARPGTKDGWSEEVDGWVMNTVGFVGPGERYTLTVMNALHGEAGYTAGRATVTAVARLLFAGYFPA</sequence>
<name>A0A1Q8CRJ0_9PSEU</name>
<dbReference type="Proteomes" id="UP000185596">
    <property type="component" value="Unassembled WGS sequence"/>
</dbReference>
<keyword evidence="2" id="KW-1185">Reference proteome</keyword>
<dbReference type="AlphaFoldDB" id="A0A1Q8CRJ0"/>
<gene>
    <name evidence="1" type="ORF">BU204_14000</name>
</gene>